<evidence type="ECO:0000313" key="3">
    <source>
        <dbReference type="EMBL" id="GIX87690.1"/>
    </source>
</evidence>
<feature type="coiled-coil region" evidence="1">
    <location>
        <begin position="72"/>
        <end position="99"/>
    </location>
</feature>
<name>A0AAV4NTQ2_9ARAC</name>
<evidence type="ECO:0000256" key="2">
    <source>
        <dbReference type="SAM" id="MobiDB-lite"/>
    </source>
</evidence>
<evidence type="ECO:0000313" key="4">
    <source>
        <dbReference type="Proteomes" id="UP001054837"/>
    </source>
</evidence>
<keyword evidence="4" id="KW-1185">Reference proteome</keyword>
<protein>
    <submittedName>
        <fullName evidence="3">Uncharacterized protein</fullName>
    </submittedName>
</protein>
<comment type="caution">
    <text evidence="3">The sequence shown here is derived from an EMBL/GenBank/DDBJ whole genome shotgun (WGS) entry which is preliminary data.</text>
</comment>
<proteinExistence type="predicted"/>
<dbReference type="Proteomes" id="UP001054837">
    <property type="component" value="Unassembled WGS sequence"/>
</dbReference>
<organism evidence="3 4">
    <name type="scientific">Caerostris darwini</name>
    <dbReference type="NCBI Taxonomy" id="1538125"/>
    <lineage>
        <taxon>Eukaryota</taxon>
        <taxon>Metazoa</taxon>
        <taxon>Ecdysozoa</taxon>
        <taxon>Arthropoda</taxon>
        <taxon>Chelicerata</taxon>
        <taxon>Arachnida</taxon>
        <taxon>Araneae</taxon>
        <taxon>Araneomorphae</taxon>
        <taxon>Entelegynae</taxon>
        <taxon>Araneoidea</taxon>
        <taxon>Araneidae</taxon>
        <taxon>Caerostris</taxon>
    </lineage>
</organism>
<dbReference type="EMBL" id="BPLQ01002024">
    <property type="protein sequence ID" value="GIX87690.1"/>
    <property type="molecule type" value="Genomic_DNA"/>
</dbReference>
<keyword evidence="1" id="KW-0175">Coiled coil</keyword>
<evidence type="ECO:0000256" key="1">
    <source>
        <dbReference type="SAM" id="Coils"/>
    </source>
</evidence>
<reference evidence="3 4" key="1">
    <citation type="submission" date="2021-06" db="EMBL/GenBank/DDBJ databases">
        <title>Caerostris darwini draft genome.</title>
        <authorList>
            <person name="Kono N."/>
            <person name="Arakawa K."/>
        </authorList>
    </citation>
    <scope>NUCLEOTIDE SEQUENCE [LARGE SCALE GENOMIC DNA]</scope>
</reference>
<accession>A0AAV4NTQ2</accession>
<feature type="region of interest" description="Disordered" evidence="2">
    <location>
        <begin position="1"/>
        <end position="20"/>
    </location>
</feature>
<gene>
    <name evidence="3" type="ORF">CDAR_616941</name>
</gene>
<dbReference type="AlphaFoldDB" id="A0AAV4NTQ2"/>
<sequence length="237" mass="25971">MAEESDADLSILPNEEAKSDISNEHDLDMDCESMIQALTFYNEIVEHSGSKDIKKKDKKALRINALAMVKIVASQNTYIAQLEGRIQQMEKQLSDETNTQHALISEAIAQEIKNILPAVKDSSKPTKAGMKSFAAVAAKGNIAKKDQQPTAKPKSPPKRQHLAVVKPLNAQSSSANTRNLVQKNIDVNRLKIGVKKVSPIKNGGILIETVEEADLATLVKELESNEYIAKDFTVAKP</sequence>